<reference evidence="3" key="1">
    <citation type="journal article" date="2019" name="Int. J. Syst. Evol. Microbiol.">
        <title>The Global Catalogue of Microorganisms (GCM) 10K type strain sequencing project: providing services to taxonomists for standard genome sequencing and annotation.</title>
        <authorList>
            <consortium name="The Broad Institute Genomics Platform"/>
            <consortium name="The Broad Institute Genome Sequencing Center for Infectious Disease"/>
            <person name="Wu L."/>
            <person name="Ma J."/>
        </authorList>
    </citation>
    <scope>NUCLEOTIDE SEQUENCE [LARGE SCALE GENOMIC DNA]</scope>
    <source>
        <strain evidence="3">NBRC 103166</strain>
    </source>
</reference>
<dbReference type="InterPro" id="IPR010794">
    <property type="entry name" value="MalM"/>
</dbReference>
<protein>
    <submittedName>
        <fullName evidence="2">Maltose operon protein</fullName>
    </submittedName>
</protein>
<keyword evidence="3" id="KW-1185">Reference proteome</keyword>
<accession>A0ABQ6E512</accession>
<gene>
    <name evidence="2" type="ORF">GCM10007916_33430</name>
</gene>
<organism evidence="2 3">
    <name type="scientific">Psychromonas marina</name>
    <dbReference type="NCBI Taxonomy" id="88364"/>
    <lineage>
        <taxon>Bacteria</taxon>
        <taxon>Pseudomonadati</taxon>
        <taxon>Pseudomonadota</taxon>
        <taxon>Gammaproteobacteria</taxon>
        <taxon>Alteromonadales</taxon>
        <taxon>Psychromonadaceae</taxon>
        <taxon>Psychromonas</taxon>
    </lineage>
</organism>
<dbReference type="RefSeq" id="WP_284205370.1">
    <property type="nucleotide sequence ID" value="NZ_BSPQ01000019.1"/>
</dbReference>
<comment type="caution">
    <text evidence="2">The sequence shown here is derived from an EMBL/GenBank/DDBJ whole genome shotgun (WGS) entry which is preliminary data.</text>
</comment>
<name>A0ABQ6E512_9GAMM</name>
<sequence>MINRLKLNTTCATLFFSLTLAGCSSTALHSPKANNPNAFVSNAEASEQLAESKTCCDSLQQLTYQPLDNTEVQYIAFDNNALSYNFESGKSLYKAYKIDKNISELKMTVSGLFYNTVFVPQILLLDSNFKKTRIISADKFAYIPAKFLNGDQLTASLTIKRPNLSNPNNETYFVIYTTQEAIQDTTTVTHPAKLDARARSLAEPNIADPVISHSAMGVVKIEFETENNSDDYVASEVASEPAPVEQQLQNNVTDRQFNEMITTAVENNEIEKAMQLVDQAEAAGSTSARDTFVDAIKK</sequence>
<evidence type="ECO:0000313" key="2">
    <source>
        <dbReference type="EMBL" id="GLS92273.1"/>
    </source>
</evidence>
<evidence type="ECO:0000256" key="1">
    <source>
        <dbReference type="SAM" id="SignalP"/>
    </source>
</evidence>
<dbReference type="PROSITE" id="PS51257">
    <property type="entry name" value="PROKAR_LIPOPROTEIN"/>
    <property type="match status" value="1"/>
</dbReference>
<feature type="signal peptide" evidence="1">
    <location>
        <begin position="1"/>
        <end position="29"/>
    </location>
</feature>
<dbReference type="Proteomes" id="UP001157353">
    <property type="component" value="Unassembled WGS sequence"/>
</dbReference>
<dbReference type="Pfam" id="PF07148">
    <property type="entry name" value="MalM"/>
    <property type="match status" value="1"/>
</dbReference>
<keyword evidence="1" id="KW-0732">Signal</keyword>
<feature type="chain" id="PRO_5046691903" evidence="1">
    <location>
        <begin position="30"/>
        <end position="298"/>
    </location>
</feature>
<evidence type="ECO:0000313" key="3">
    <source>
        <dbReference type="Proteomes" id="UP001157353"/>
    </source>
</evidence>
<proteinExistence type="predicted"/>
<dbReference type="EMBL" id="BSPQ01000019">
    <property type="protein sequence ID" value="GLS92273.1"/>
    <property type="molecule type" value="Genomic_DNA"/>
</dbReference>